<keyword evidence="1" id="KW-0732">Signal</keyword>
<dbReference type="EMBL" id="JASHIE010000014">
    <property type="protein sequence ID" value="MDI9876649.1"/>
    <property type="molecule type" value="Genomic_DNA"/>
</dbReference>
<proteinExistence type="predicted"/>
<accession>A0ABT6Z689</accession>
<gene>
    <name evidence="2" type="ORF">QM481_19070</name>
</gene>
<sequence>MKTLNVKLMALFVGALVFLSACSKKDEDVTPTPKDPNTAEEVSVDRFSTTAGHLQVRTAANGLPAANAPVNFDQGPFITKGFTPSGQTVEYYNFDVQPTAPAPIWVLFKQGESNPVSGQLNIINVIPGDAGYNDFWQVYKVIVPANYVANTVTSYADIVAKGYQISTTSDIVNCPVVPKGSTATKRFLSSEDAGLTKGWYKGKVVYYFNFLEKNLKATSTGAVPLSPIYVTFNINPDQANGGPGSGFKTEAGSSQTHNVVATIPSDAAYSPLWTVKVYDNAAFGSVRNLTTATTASILVQDAGKVNCPIVKIQ</sequence>
<evidence type="ECO:0000313" key="2">
    <source>
        <dbReference type="EMBL" id="MDI9876649.1"/>
    </source>
</evidence>
<comment type="caution">
    <text evidence="2">The sequence shown here is derived from an EMBL/GenBank/DDBJ whole genome shotgun (WGS) entry which is preliminary data.</text>
</comment>
<reference evidence="2 3" key="1">
    <citation type="submission" date="2023-05" db="EMBL/GenBank/DDBJ databases">
        <title>Novel species of genus Flectobacillus isolated from stream in China.</title>
        <authorList>
            <person name="Lu H."/>
        </authorList>
    </citation>
    <scope>NUCLEOTIDE SEQUENCE [LARGE SCALE GENOMIC DNA]</scope>
    <source>
        <strain evidence="2 3">LFS242W</strain>
    </source>
</reference>
<dbReference type="PROSITE" id="PS51257">
    <property type="entry name" value="PROKAR_LIPOPROTEIN"/>
    <property type="match status" value="1"/>
</dbReference>
<evidence type="ECO:0000256" key="1">
    <source>
        <dbReference type="SAM" id="SignalP"/>
    </source>
</evidence>
<evidence type="ECO:0008006" key="4">
    <source>
        <dbReference type="Google" id="ProtNLM"/>
    </source>
</evidence>
<feature type="signal peptide" evidence="1">
    <location>
        <begin position="1"/>
        <end position="23"/>
    </location>
</feature>
<evidence type="ECO:0000313" key="3">
    <source>
        <dbReference type="Proteomes" id="UP001225761"/>
    </source>
</evidence>
<dbReference type="RefSeq" id="WP_283382924.1">
    <property type="nucleotide sequence ID" value="NZ_JASHIE010000014.1"/>
</dbReference>
<keyword evidence="3" id="KW-1185">Reference proteome</keyword>
<protein>
    <recommendedName>
        <fullName evidence="4">Lipoprotein</fullName>
    </recommendedName>
</protein>
<dbReference type="Proteomes" id="UP001225761">
    <property type="component" value="Unassembled WGS sequence"/>
</dbReference>
<feature type="chain" id="PRO_5045998022" description="Lipoprotein" evidence="1">
    <location>
        <begin position="24"/>
        <end position="313"/>
    </location>
</feature>
<organism evidence="2 3">
    <name type="scientific">Flectobacillus rivi</name>
    <dbReference type="NCBI Taxonomy" id="2984209"/>
    <lineage>
        <taxon>Bacteria</taxon>
        <taxon>Pseudomonadati</taxon>
        <taxon>Bacteroidota</taxon>
        <taxon>Cytophagia</taxon>
        <taxon>Cytophagales</taxon>
        <taxon>Flectobacillaceae</taxon>
        <taxon>Flectobacillus</taxon>
    </lineage>
</organism>
<name>A0ABT6Z689_9BACT</name>